<organism evidence="15 16">
    <name type="scientific">Algisphaera agarilytica</name>
    <dbReference type="NCBI Taxonomy" id="1385975"/>
    <lineage>
        <taxon>Bacteria</taxon>
        <taxon>Pseudomonadati</taxon>
        <taxon>Planctomycetota</taxon>
        <taxon>Phycisphaerae</taxon>
        <taxon>Phycisphaerales</taxon>
        <taxon>Phycisphaeraceae</taxon>
        <taxon>Algisphaera</taxon>
    </lineage>
</organism>
<dbReference type="HAMAP" id="MF_00283">
    <property type="entry name" value="Phe_tRNA_synth_beta1"/>
    <property type="match status" value="1"/>
</dbReference>
<dbReference type="SUPFAM" id="SSF56037">
    <property type="entry name" value="PheT/TilS domain"/>
    <property type="match status" value="1"/>
</dbReference>
<dbReference type="InterPro" id="IPR045060">
    <property type="entry name" value="Phe-tRNA-ligase_IIc_bsu"/>
</dbReference>
<dbReference type="Pfam" id="PF03147">
    <property type="entry name" value="FDX-ACB"/>
    <property type="match status" value="1"/>
</dbReference>
<dbReference type="NCBIfam" id="TIGR00472">
    <property type="entry name" value="pheT_bact"/>
    <property type="match status" value="1"/>
</dbReference>
<evidence type="ECO:0000256" key="9">
    <source>
        <dbReference type="ARBA" id="ARBA00022917"/>
    </source>
</evidence>
<dbReference type="Gene3D" id="3.30.930.10">
    <property type="entry name" value="Bira Bifunctional Protein, Domain 2"/>
    <property type="match status" value="1"/>
</dbReference>
<feature type="domain" description="FDX-ACB" evidence="13">
    <location>
        <begin position="590"/>
        <end position="683"/>
    </location>
</feature>
<evidence type="ECO:0000256" key="11">
    <source>
        <dbReference type="ARBA" id="ARBA00049255"/>
    </source>
</evidence>
<evidence type="ECO:0000259" key="13">
    <source>
        <dbReference type="PROSITE" id="PS51447"/>
    </source>
</evidence>
<comment type="caution">
    <text evidence="15">The sequence shown here is derived from an EMBL/GenBank/DDBJ whole genome shotgun (WGS) entry which is preliminary data.</text>
</comment>
<reference evidence="15 16" key="1">
    <citation type="submission" date="2020-08" db="EMBL/GenBank/DDBJ databases">
        <title>Genomic Encyclopedia of Type Strains, Phase IV (KMG-IV): sequencing the most valuable type-strain genomes for metagenomic binning, comparative biology and taxonomic classification.</title>
        <authorList>
            <person name="Goeker M."/>
        </authorList>
    </citation>
    <scope>NUCLEOTIDE SEQUENCE [LARGE SCALE GENOMIC DNA]</scope>
    <source>
        <strain evidence="15 16">DSM 103725</strain>
    </source>
</reference>
<keyword evidence="5 12" id="KW-0479">Metal-binding</keyword>
<evidence type="ECO:0000256" key="2">
    <source>
        <dbReference type="ARBA" id="ARBA00011209"/>
    </source>
</evidence>
<dbReference type="InterPro" id="IPR036690">
    <property type="entry name" value="Fdx_antiC-bd_sf"/>
</dbReference>
<dbReference type="InterPro" id="IPR020825">
    <property type="entry name" value="Phe-tRNA_synthase-like_B3/B4"/>
</dbReference>
<dbReference type="Proteomes" id="UP000541810">
    <property type="component" value="Unassembled WGS sequence"/>
</dbReference>
<dbReference type="PANTHER" id="PTHR10947">
    <property type="entry name" value="PHENYLALANYL-TRNA SYNTHETASE BETA CHAIN AND LEUCINE-RICH REPEAT-CONTAINING PROTEIN 47"/>
    <property type="match status" value="1"/>
</dbReference>
<protein>
    <recommendedName>
        <fullName evidence="12">Phenylalanine--tRNA ligase beta subunit</fullName>
        <ecNumber evidence="12">6.1.1.20</ecNumber>
    </recommendedName>
    <alternativeName>
        <fullName evidence="12">Phenylalanyl-tRNA synthetase beta subunit</fullName>
        <shortName evidence="12">PheRS</shortName>
    </alternativeName>
</protein>
<dbReference type="SUPFAM" id="SSF55681">
    <property type="entry name" value="Class II aaRS and biotin synthetases"/>
    <property type="match status" value="1"/>
</dbReference>
<evidence type="ECO:0000313" key="15">
    <source>
        <dbReference type="EMBL" id="MBB6428362.1"/>
    </source>
</evidence>
<keyword evidence="16" id="KW-1185">Reference proteome</keyword>
<dbReference type="AlphaFoldDB" id="A0A7X0H3G1"/>
<keyword evidence="4 12" id="KW-0436">Ligase</keyword>
<dbReference type="EMBL" id="JACHGY010000001">
    <property type="protein sequence ID" value="MBB6428362.1"/>
    <property type="molecule type" value="Genomic_DNA"/>
</dbReference>
<dbReference type="Gene3D" id="3.30.56.10">
    <property type="match status" value="2"/>
</dbReference>
<dbReference type="GO" id="GO:0005524">
    <property type="term" value="F:ATP binding"/>
    <property type="evidence" value="ECO:0007669"/>
    <property type="project" value="UniProtKB-UniRule"/>
</dbReference>
<dbReference type="SMART" id="SM00873">
    <property type="entry name" value="B3_4"/>
    <property type="match status" value="1"/>
</dbReference>
<feature type="domain" description="B5" evidence="14">
    <location>
        <begin position="298"/>
        <end position="373"/>
    </location>
</feature>
<feature type="binding site" evidence="12">
    <location>
        <position position="351"/>
    </location>
    <ligand>
        <name>Mg(2+)</name>
        <dbReference type="ChEBI" id="CHEBI:18420"/>
        <note>shared with alpha subunit</note>
    </ligand>
</feature>
<dbReference type="PROSITE" id="PS51447">
    <property type="entry name" value="FDX_ACB"/>
    <property type="match status" value="1"/>
</dbReference>
<keyword evidence="7 12" id="KW-0067">ATP-binding</keyword>
<dbReference type="Pfam" id="PF03484">
    <property type="entry name" value="B5"/>
    <property type="match status" value="1"/>
</dbReference>
<dbReference type="Pfam" id="PF03483">
    <property type="entry name" value="B3_4"/>
    <property type="match status" value="1"/>
</dbReference>
<dbReference type="PANTHER" id="PTHR10947:SF0">
    <property type="entry name" value="PHENYLALANINE--TRNA LIGASE BETA SUBUNIT"/>
    <property type="match status" value="1"/>
</dbReference>
<dbReference type="PROSITE" id="PS51483">
    <property type="entry name" value="B5"/>
    <property type="match status" value="1"/>
</dbReference>
<comment type="similarity">
    <text evidence="1 12">Belongs to the phenylalanyl-tRNA synthetase beta subunit family. Type 1 subfamily.</text>
</comment>
<dbReference type="SMART" id="SM00896">
    <property type="entry name" value="FDX-ACB"/>
    <property type="match status" value="1"/>
</dbReference>
<comment type="cofactor">
    <cofactor evidence="12">
        <name>Mg(2+)</name>
        <dbReference type="ChEBI" id="CHEBI:18420"/>
    </cofactor>
    <text evidence="12">Binds 2 magnesium ions per tetramer.</text>
</comment>
<sequence length="684" mass="73052">MKISLNWLNDYLGTPVAHDAVDDLLTGHGFPIEDTIEIDEGPAKGDVMFDVEVTSNRGDCLSHVGVAREVAAATGAELKRPPAELPDAGSESVESLTSVDHSTQPEACPLYTARVITGVKVGPSPDWLVAKLEAVGLRSVNNVVDVTNLLLLELGQPLHAFDMGKLAGRKVVVRGATKGEKFNAIDGTKHELREGMLVIADAEKPQAVAGVMGGLDSEVGEETTDILLESAIFEPLQVRKTSRALKLASDSSFRFERGVDPVGVGTASRRAAALIVELAGGTLADGVIRVGPLADQENEPAMLSLRAERCRQLLGLDLSAEQQADYLNRIGLNAAADGETVTAMIPTFRLDLLREVDLIEEIARLHGMDAIPIKPKLELIAKPPQATVQAKRAIGDVMVAHGYHETITFSFIRPKLAKPFLPDGAEPLMLEGDHKKDEPMLRPSALPSLLSCRKLNQDAGNHGVRLFETASTWKVVDGQTVETVMLAMLRDAEDVDEALRELRGGIDEVVEALGGAKALGTVRVEPIENGGEFSAAGTVFVGDTAVGVMGLIGDKTRDRFDVQTAQVAAELDLAALLALFPPVREVGALPKFPGIERDLSVIVDEGVSWSQVESAVVAAKPEMMEDLAFIGVYRGKPIAKGKKSVSLRMAFRDPATTLRHDQVDPQVAAVLKSLTEAVGAELRG</sequence>
<dbReference type="GO" id="GO:0009328">
    <property type="term" value="C:phenylalanine-tRNA ligase complex"/>
    <property type="evidence" value="ECO:0007669"/>
    <property type="project" value="TreeGrafter"/>
</dbReference>
<evidence type="ECO:0000256" key="4">
    <source>
        <dbReference type="ARBA" id="ARBA00022598"/>
    </source>
</evidence>
<dbReference type="InterPro" id="IPR045864">
    <property type="entry name" value="aa-tRNA-synth_II/BPL/LPL"/>
</dbReference>
<dbReference type="InterPro" id="IPR005147">
    <property type="entry name" value="tRNA_synthase_B5-dom"/>
</dbReference>
<comment type="subunit">
    <text evidence="2 12">Tetramer of two alpha and two beta subunits.</text>
</comment>
<evidence type="ECO:0000256" key="3">
    <source>
        <dbReference type="ARBA" id="ARBA00022490"/>
    </source>
</evidence>
<feature type="binding site" evidence="12">
    <location>
        <position position="360"/>
    </location>
    <ligand>
        <name>Mg(2+)</name>
        <dbReference type="ChEBI" id="CHEBI:18420"/>
        <note>shared with alpha subunit</note>
    </ligand>
</feature>
<dbReference type="GO" id="GO:0003723">
    <property type="term" value="F:RNA binding"/>
    <property type="evidence" value="ECO:0007669"/>
    <property type="project" value="InterPro"/>
</dbReference>
<dbReference type="InterPro" id="IPR041616">
    <property type="entry name" value="PheRS_beta_core"/>
</dbReference>
<keyword evidence="9 12" id="KW-0648">Protein biosynthesis</keyword>
<dbReference type="GO" id="GO:0004826">
    <property type="term" value="F:phenylalanine-tRNA ligase activity"/>
    <property type="evidence" value="ECO:0007669"/>
    <property type="project" value="UniProtKB-UniRule"/>
</dbReference>
<dbReference type="Pfam" id="PF17759">
    <property type="entry name" value="tRNA_synthFbeta"/>
    <property type="match status" value="1"/>
</dbReference>
<dbReference type="SMART" id="SM00874">
    <property type="entry name" value="B5"/>
    <property type="match status" value="1"/>
</dbReference>
<comment type="subcellular location">
    <subcellularLocation>
        <location evidence="12">Cytoplasm</location>
    </subcellularLocation>
</comment>
<keyword evidence="3 12" id="KW-0963">Cytoplasm</keyword>
<feature type="binding site" evidence="12">
    <location>
        <position position="357"/>
    </location>
    <ligand>
        <name>Mg(2+)</name>
        <dbReference type="ChEBI" id="CHEBI:18420"/>
        <note>shared with alpha subunit</note>
    </ligand>
</feature>
<evidence type="ECO:0000256" key="12">
    <source>
        <dbReference type="HAMAP-Rule" id="MF_00283"/>
    </source>
</evidence>
<evidence type="ECO:0000256" key="1">
    <source>
        <dbReference type="ARBA" id="ARBA00008653"/>
    </source>
</evidence>
<dbReference type="InterPro" id="IPR004532">
    <property type="entry name" value="Phe-tRNA-ligase_IIc_bsu_bact"/>
</dbReference>
<dbReference type="RefSeq" id="WP_184675431.1">
    <property type="nucleotide sequence ID" value="NZ_JACHGY010000001.1"/>
</dbReference>
<name>A0A7X0H3G1_9BACT</name>
<evidence type="ECO:0000256" key="5">
    <source>
        <dbReference type="ARBA" id="ARBA00022723"/>
    </source>
</evidence>
<gene>
    <name evidence="12" type="primary">pheT</name>
    <name evidence="15" type="ORF">HNQ40_000168</name>
</gene>
<dbReference type="GO" id="GO:0000287">
    <property type="term" value="F:magnesium ion binding"/>
    <property type="evidence" value="ECO:0007669"/>
    <property type="project" value="UniProtKB-UniRule"/>
</dbReference>
<dbReference type="GO" id="GO:0006432">
    <property type="term" value="P:phenylalanyl-tRNA aminoacylation"/>
    <property type="evidence" value="ECO:0007669"/>
    <property type="project" value="UniProtKB-UniRule"/>
</dbReference>
<dbReference type="SUPFAM" id="SSF46955">
    <property type="entry name" value="Putative DNA-binding domain"/>
    <property type="match status" value="2"/>
</dbReference>
<dbReference type="InterPro" id="IPR005146">
    <property type="entry name" value="B3/B4_tRNA-bd"/>
</dbReference>
<keyword evidence="6 12" id="KW-0547">Nucleotide-binding</keyword>
<evidence type="ECO:0000259" key="14">
    <source>
        <dbReference type="PROSITE" id="PS51483"/>
    </source>
</evidence>
<dbReference type="Gene3D" id="3.30.70.380">
    <property type="entry name" value="Ferrodoxin-fold anticodon-binding domain"/>
    <property type="match status" value="1"/>
</dbReference>
<proteinExistence type="inferred from homology"/>
<comment type="catalytic activity">
    <reaction evidence="11 12">
        <text>tRNA(Phe) + L-phenylalanine + ATP = L-phenylalanyl-tRNA(Phe) + AMP + diphosphate + H(+)</text>
        <dbReference type="Rhea" id="RHEA:19413"/>
        <dbReference type="Rhea" id="RHEA-COMP:9668"/>
        <dbReference type="Rhea" id="RHEA-COMP:9699"/>
        <dbReference type="ChEBI" id="CHEBI:15378"/>
        <dbReference type="ChEBI" id="CHEBI:30616"/>
        <dbReference type="ChEBI" id="CHEBI:33019"/>
        <dbReference type="ChEBI" id="CHEBI:58095"/>
        <dbReference type="ChEBI" id="CHEBI:78442"/>
        <dbReference type="ChEBI" id="CHEBI:78531"/>
        <dbReference type="ChEBI" id="CHEBI:456215"/>
        <dbReference type="EC" id="6.1.1.20"/>
    </reaction>
</comment>
<keyword evidence="10 12" id="KW-0030">Aminoacyl-tRNA synthetase</keyword>
<evidence type="ECO:0000256" key="7">
    <source>
        <dbReference type="ARBA" id="ARBA00022840"/>
    </source>
</evidence>
<dbReference type="FunFam" id="3.50.40.10:FF:000001">
    <property type="entry name" value="Phenylalanine--tRNA ligase beta subunit"/>
    <property type="match status" value="1"/>
</dbReference>
<accession>A0A7X0H3G1</accession>
<evidence type="ECO:0000313" key="16">
    <source>
        <dbReference type="Proteomes" id="UP000541810"/>
    </source>
</evidence>
<keyword evidence="8 12" id="KW-0460">Magnesium</keyword>
<dbReference type="Gene3D" id="3.50.40.10">
    <property type="entry name" value="Phenylalanyl-trna Synthetase, Chain B, domain 3"/>
    <property type="match status" value="1"/>
</dbReference>
<evidence type="ECO:0000256" key="6">
    <source>
        <dbReference type="ARBA" id="ARBA00022741"/>
    </source>
</evidence>
<dbReference type="InterPro" id="IPR009061">
    <property type="entry name" value="DNA-bd_dom_put_sf"/>
</dbReference>
<dbReference type="EC" id="6.1.1.20" evidence="12"/>
<dbReference type="SUPFAM" id="SSF54991">
    <property type="entry name" value="Anticodon-binding domain of PheRS"/>
    <property type="match status" value="1"/>
</dbReference>
<evidence type="ECO:0000256" key="10">
    <source>
        <dbReference type="ARBA" id="ARBA00023146"/>
    </source>
</evidence>
<evidence type="ECO:0000256" key="8">
    <source>
        <dbReference type="ARBA" id="ARBA00022842"/>
    </source>
</evidence>
<feature type="binding site" evidence="12">
    <location>
        <position position="361"/>
    </location>
    <ligand>
        <name>Mg(2+)</name>
        <dbReference type="ChEBI" id="CHEBI:18420"/>
        <note>shared with alpha subunit</note>
    </ligand>
</feature>
<dbReference type="InterPro" id="IPR005121">
    <property type="entry name" value="Fdx_antiC-bd"/>
</dbReference>